<sequence>MEQQRSSKREGGAINQKQCSGNGGPRDATRSGNWSIVGARVGDGKTNHIGGGSFASGNASASGPLTVAAPHPTANLTVAATNPTQRSKVEAPHPAATINGGRAEPSTMAARRRWQRKL</sequence>
<dbReference type="Proteomes" id="UP000501690">
    <property type="component" value="Linkage Group LG10"/>
</dbReference>
<name>A0A4D6N8I9_VIGUN</name>
<dbReference type="AlphaFoldDB" id="A0A4D6N8I9"/>
<evidence type="ECO:0000256" key="1">
    <source>
        <dbReference type="SAM" id="MobiDB-lite"/>
    </source>
</evidence>
<gene>
    <name evidence="2" type="ORF">DEO72_LG10g1379</name>
</gene>
<feature type="region of interest" description="Disordered" evidence="1">
    <location>
        <begin position="1"/>
        <end position="45"/>
    </location>
</feature>
<reference evidence="2 3" key="1">
    <citation type="submission" date="2019-04" db="EMBL/GenBank/DDBJ databases">
        <title>An improved genome assembly and genetic linkage map for asparagus bean, Vigna unguiculata ssp. sesquipedialis.</title>
        <authorList>
            <person name="Xia Q."/>
            <person name="Zhang R."/>
            <person name="Dong Y."/>
        </authorList>
    </citation>
    <scope>NUCLEOTIDE SEQUENCE [LARGE SCALE GENOMIC DNA]</scope>
    <source>
        <tissue evidence="2">Leaf</tissue>
    </source>
</reference>
<feature type="compositionally biased region" description="Basic and acidic residues" evidence="1">
    <location>
        <begin position="1"/>
        <end position="11"/>
    </location>
</feature>
<keyword evidence="3" id="KW-1185">Reference proteome</keyword>
<dbReference type="EMBL" id="CP039354">
    <property type="protein sequence ID" value="QCE10153.1"/>
    <property type="molecule type" value="Genomic_DNA"/>
</dbReference>
<protein>
    <submittedName>
        <fullName evidence="2">Uncharacterized protein</fullName>
    </submittedName>
</protein>
<accession>A0A4D6N8I9</accession>
<evidence type="ECO:0000313" key="3">
    <source>
        <dbReference type="Proteomes" id="UP000501690"/>
    </source>
</evidence>
<evidence type="ECO:0000313" key="2">
    <source>
        <dbReference type="EMBL" id="QCE10153.1"/>
    </source>
</evidence>
<organism evidence="2 3">
    <name type="scientific">Vigna unguiculata</name>
    <name type="common">Cowpea</name>
    <dbReference type="NCBI Taxonomy" id="3917"/>
    <lineage>
        <taxon>Eukaryota</taxon>
        <taxon>Viridiplantae</taxon>
        <taxon>Streptophyta</taxon>
        <taxon>Embryophyta</taxon>
        <taxon>Tracheophyta</taxon>
        <taxon>Spermatophyta</taxon>
        <taxon>Magnoliopsida</taxon>
        <taxon>eudicotyledons</taxon>
        <taxon>Gunneridae</taxon>
        <taxon>Pentapetalae</taxon>
        <taxon>rosids</taxon>
        <taxon>fabids</taxon>
        <taxon>Fabales</taxon>
        <taxon>Fabaceae</taxon>
        <taxon>Papilionoideae</taxon>
        <taxon>50 kb inversion clade</taxon>
        <taxon>NPAAA clade</taxon>
        <taxon>indigoferoid/millettioid clade</taxon>
        <taxon>Phaseoleae</taxon>
        <taxon>Vigna</taxon>
    </lineage>
</organism>
<feature type="region of interest" description="Disordered" evidence="1">
    <location>
        <begin position="81"/>
        <end position="118"/>
    </location>
</feature>
<proteinExistence type="predicted"/>